<protein>
    <submittedName>
        <fullName evidence="1">General substrate transporter</fullName>
    </submittedName>
</protein>
<dbReference type="Proteomes" id="UP001207468">
    <property type="component" value="Unassembled WGS sequence"/>
</dbReference>
<proteinExistence type="predicted"/>
<gene>
    <name evidence="1" type="ORF">F5148DRAFT_1298620</name>
</gene>
<sequence length="460" mass="49473">MSSTKSTFTPYGWLVCNWVLIVSFQYGYHISALNQIQAILTCRAGPPHPSHRLPTCIPMSDATFSLVTSVFTVGGFLGSSTAGAVMERLGRKPALQISAVFVAVGSGLMGIAPSTFLLLLGRFLTGCGAGIGLCVGPVFLAEIAPSNIRGSVGVLTQLAIVLGIMITQVLGLRMATPTLWRLVLLFSSAASVVQICLGRFIVETPVWLKQYGKSEDSLVARRFLFQEPDSSDSVEDPLLDEIPQGSQRELDDRRGPTTAFISDLLKNAEFHRPLVVVSSVMIAQQISGINAILYYSNDIFSRVLSDAGPYVSLGITLVNILMTFPPIFLIDRVGRKPLFLASVAGAFISLVLTGYSLNMGMTIVSSASILIFVMSFAIGLGPVPFIILSEVAPSRAVSALSSVALSMNWISNFIVGFAFLPLRNKLSGGDPTKEGRVFFVFAGLLFLFSSIFSRSYRART</sequence>
<organism evidence="1 2">
    <name type="scientific">Russula earlei</name>
    <dbReference type="NCBI Taxonomy" id="71964"/>
    <lineage>
        <taxon>Eukaryota</taxon>
        <taxon>Fungi</taxon>
        <taxon>Dikarya</taxon>
        <taxon>Basidiomycota</taxon>
        <taxon>Agaricomycotina</taxon>
        <taxon>Agaricomycetes</taxon>
        <taxon>Russulales</taxon>
        <taxon>Russulaceae</taxon>
        <taxon>Russula</taxon>
    </lineage>
</organism>
<evidence type="ECO:0000313" key="1">
    <source>
        <dbReference type="EMBL" id="KAI9509950.1"/>
    </source>
</evidence>
<keyword evidence="2" id="KW-1185">Reference proteome</keyword>
<comment type="caution">
    <text evidence="1">The sequence shown here is derived from an EMBL/GenBank/DDBJ whole genome shotgun (WGS) entry which is preliminary data.</text>
</comment>
<reference evidence="1" key="1">
    <citation type="submission" date="2021-03" db="EMBL/GenBank/DDBJ databases">
        <title>Evolutionary priming and transition to the ectomycorrhizal habit in an iconic lineage of mushroom-forming fungi: is preadaptation a requirement?</title>
        <authorList>
            <consortium name="DOE Joint Genome Institute"/>
            <person name="Looney B.P."/>
            <person name="Miyauchi S."/>
            <person name="Morin E."/>
            <person name="Drula E."/>
            <person name="Courty P.E."/>
            <person name="Chicoki N."/>
            <person name="Fauchery L."/>
            <person name="Kohler A."/>
            <person name="Kuo A."/>
            <person name="LaButti K."/>
            <person name="Pangilinan J."/>
            <person name="Lipzen A."/>
            <person name="Riley R."/>
            <person name="Andreopoulos W."/>
            <person name="He G."/>
            <person name="Johnson J."/>
            <person name="Barry K.W."/>
            <person name="Grigoriev I.V."/>
            <person name="Nagy L."/>
            <person name="Hibbett D."/>
            <person name="Henrissat B."/>
            <person name="Matheny P.B."/>
            <person name="Labbe J."/>
            <person name="Martin A.F."/>
        </authorList>
    </citation>
    <scope>NUCLEOTIDE SEQUENCE</scope>
    <source>
        <strain evidence="1">BPL698</strain>
    </source>
</reference>
<name>A0ACC0UEE7_9AGAM</name>
<dbReference type="EMBL" id="JAGFNK010000052">
    <property type="protein sequence ID" value="KAI9509950.1"/>
    <property type="molecule type" value="Genomic_DNA"/>
</dbReference>
<evidence type="ECO:0000313" key="2">
    <source>
        <dbReference type="Proteomes" id="UP001207468"/>
    </source>
</evidence>
<accession>A0ACC0UEE7</accession>